<dbReference type="InterPro" id="IPR011990">
    <property type="entry name" value="TPR-like_helical_dom_sf"/>
</dbReference>
<gene>
    <name evidence="2" type="ORF">E1298_09345</name>
</gene>
<evidence type="ECO:0000313" key="2">
    <source>
        <dbReference type="EMBL" id="TDD93521.1"/>
    </source>
</evidence>
<keyword evidence="1" id="KW-1133">Transmembrane helix</keyword>
<keyword evidence="1" id="KW-0812">Transmembrane</keyword>
<evidence type="ECO:0008006" key="4">
    <source>
        <dbReference type="Google" id="ProtNLM"/>
    </source>
</evidence>
<dbReference type="Gene3D" id="1.25.40.10">
    <property type="entry name" value="Tetratricopeptide repeat domain"/>
    <property type="match status" value="1"/>
</dbReference>
<name>A0A4R5C1R7_9ACTN</name>
<comment type="caution">
    <text evidence="2">The sequence shown here is derived from an EMBL/GenBank/DDBJ whole genome shotgun (WGS) entry which is preliminary data.</text>
</comment>
<accession>A0A4R5C1R7</accession>
<protein>
    <recommendedName>
        <fullName evidence="4">Tetratricopeptide repeat protein</fullName>
    </recommendedName>
</protein>
<sequence>MGEQAPLLLATRELALAQARTLARRGRYAEAEAILSDVRRDIAPSVPLLDLLARVRAQQGRLDEADAAWAEAERLAPGTREIAEGRRRVAKARVRRTTRAAWPYLVAVPAVVLVAVALLVLDSGEDDDPPPPPQRAAPAP</sequence>
<reference evidence="2 3" key="1">
    <citation type="submission" date="2019-03" db="EMBL/GenBank/DDBJ databases">
        <title>Draft genome sequences of novel Actinobacteria.</title>
        <authorList>
            <person name="Sahin N."/>
            <person name="Ay H."/>
            <person name="Saygin H."/>
        </authorList>
    </citation>
    <scope>NUCLEOTIDE SEQUENCE [LARGE SCALE GENOMIC DNA]</scope>
    <source>
        <strain evidence="2 3">H3C3</strain>
    </source>
</reference>
<feature type="transmembrane region" description="Helical" evidence="1">
    <location>
        <begin position="101"/>
        <end position="121"/>
    </location>
</feature>
<feature type="non-terminal residue" evidence="2">
    <location>
        <position position="140"/>
    </location>
</feature>
<dbReference type="SUPFAM" id="SSF48452">
    <property type="entry name" value="TPR-like"/>
    <property type="match status" value="1"/>
</dbReference>
<dbReference type="Proteomes" id="UP000294513">
    <property type="component" value="Unassembled WGS sequence"/>
</dbReference>
<dbReference type="EMBL" id="SMKU01000030">
    <property type="protein sequence ID" value="TDD93521.1"/>
    <property type="molecule type" value="Genomic_DNA"/>
</dbReference>
<evidence type="ECO:0000313" key="3">
    <source>
        <dbReference type="Proteomes" id="UP000294513"/>
    </source>
</evidence>
<organism evidence="2 3">
    <name type="scientific">Actinomadura rubrisoli</name>
    <dbReference type="NCBI Taxonomy" id="2530368"/>
    <lineage>
        <taxon>Bacteria</taxon>
        <taxon>Bacillati</taxon>
        <taxon>Actinomycetota</taxon>
        <taxon>Actinomycetes</taxon>
        <taxon>Streptosporangiales</taxon>
        <taxon>Thermomonosporaceae</taxon>
        <taxon>Actinomadura</taxon>
    </lineage>
</organism>
<dbReference type="AlphaFoldDB" id="A0A4R5C1R7"/>
<keyword evidence="1" id="KW-0472">Membrane</keyword>
<keyword evidence="3" id="KW-1185">Reference proteome</keyword>
<dbReference type="RefSeq" id="WP_207944525.1">
    <property type="nucleotide sequence ID" value="NZ_SMKU01000030.1"/>
</dbReference>
<evidence type="ECO:0000256" key="1">
    <source>
        <dbReference type="SAM" id="Phobius"/>
    </source>
</evidence>
<proteinExistence type="predicted"/>